<dbReference type="EMBL" id="JBELPZ010000004">
    <property type="protein sequence ID" value="MFL9843878.1"/>
    <property type="molecule type" value="Genomic_DNA"/>
</dbReference>
<evidence type="ECO:0000256" key="1">
    <source>
        <dbReference type="SAM" id="Coils"/>
    </source>
</evidence>
<comment type="caution">
    <text evidence="2">The sequence shown here is derived from an EMBL/GenBank/DDBJ whole genome shotgun (WGS) entry which is preliminary data.</text>
</comment>
<reference evidence="2 3" key="1">
    <citation type="submission" date="2024-06" db="EMBL/GenBank/DDBJ databases">
        <authorList>
            <person name="Kaempfer P."/>
            <person name="Viver T."/>
        </authorList>
    </citation>
    <scope>NUCLEOTIDE SEQUENCE [LARGE SCALE GENOMIC DNA]</scope>
    <source>
        <strain evidence="2 3">ST-119</strain>
    </source>
</reference>
<feature type="coiled-coil region" evidence="1">
    <location>
        <begin position="329"/>
        <end position="366"/>
    </location>
</feature>
<sequence>MNYKPLLFLCACLLFCCGKEKKQQDISKPLNTNKSIDTVAKTSEETETAPVSAIDTATPALLKHTKNVSANKNIIPLPPEVTLPVFNTERLPLQNFYINTAKDTVITGKNGVTLTILADTFAHANGKAVTGVIALGLKEALSITDIVTGGLVTLSDGKPLESGGMVYINATSGKEQVYIAEGSIIKVAIPSEKKYLDMKIFKGIQHEENLQVNWVNPRNSIIAPATMDTLAGSFDRIALPVKPLKPTEYKGGTFLKVNVPNPEFYPEFNLYKNVKWKLTDESAYTEGDTDKEWVKVILDRGKQEGEYTLTFIEKNRDRKSYNVIPVFEGKDYNKALAAYNEAYKKYERQRKAYLEYERRLNAETEARKYVNDYVFPINELGWINCDRFYEEPNAREIIVNIELKGQQTSNALVYMIFNERKLCLPIYTDGDGFKATYKLPVGEKVSFIACQAVSKGTLLAVGHTEIKKYTAMVMNLEPVPANKNIKDVIEGKIAL</sequence>
<name>A0ABW8YUP7_9FLAO</name>
<evidence type="ECO:0000313" key="3">
    <source>
        <dbReference type="Proteomes" id="UP001629156"/>
    </source>
</evidence>
<gene>
    <name evidence="2" type="ORF">ABS766_05545</name>
</gene>
<keyword evidence="3" id="KW-1185">Reference proteome</keyword>
<protein>
    <submittedName>
        <fullName evidence="2">Uncharacterized protein</fullName>
    </submittedName>
</protein>
<proteinExistence type="predicted"/>
<accession>A0ABW8YUP7</accession>
<keyword evidence="1" id="KW-0175">Coiled coil</keyword>
<dbReference type="RefSeq" id="WP_408084131.1">
    <property type="nucleotide sequence ID" value="NZ_JBELPZ010000004.1"/>
</dbReference>
<organism evidence="2 3">
    <name type="scientific">Flavobacterium rhizosphaerae</name>
    <dbReference type="NCBI Taxonomy" id="3163298"/>
    <lineage>
        <taxon>Bacteria</taxon>
        <taxon>Pseudomonadati</taxon>
        <taxon>Bacteroidota</taxon>
        <taxon>Flavobacteriia</taxon>
        <taxon>Flavobacteriales</taxon>
        <taxon>Flavobacteriaceae</taxon>
        <taxon>Flavobacterium</taxon>
    </lineage>
</organism>
<evidence type="ECO:0000313" key="2">
    <source>
        <dbReference type="EMBL" id="MFL9843878.1"/>
    </source>
</evidence>
<dbReference type="Proteomes" id="UP001629156">
    <property type="component" value="Unassembled WGS sequence"/>
</dbReference>